<evidence type="ECO:0000256" key="2">
    <source>
        <dbReference type="ARBA" id="ARBA00022670"/>
    </source>
</evidence>
<dbReference type="InterPro" id="IPR015366">
    <property type="entry name" value="S53_propep"/>
</dbReference>
<keyword evidence="5" id="KW-0720">Serine protease</keyword>
<dbReference type="InterPro" id="IPR036852">
    <property type="entry name" value="Peptidase_S8/S53_dom_sf"/>
</dbReference>
<keyword evidence="11" id="KW-1185">Reference proteome</keyword>
<dbReference type="SUPFAM" id="SSF54897">
    <property type="entry name" value="Protease propeptides/inhibitors"/>
    <property type="match status" value="1"/>
</dbReference>
<dbReference type="SMART" id="SM00944">
    <property type="entry name" value="Pro-kuma_activ"/>
    <property type="match status" value="1"/>
</dbReference>
<evidence type="ECO:0000256" key="5">
    <source>
        <dbReference type="ARBA" id="ARBA00022825"/>
    </source>
</evidence>
<dbReference type="PANTHER" id="PTHR14218:SF15">
    <property type="entry name" value="TRIPEPTIDYL-PEPTIDASE 1"/>
    <property type="match status" value="1"/>
</dbReference>
<keyword evidence="2" id="KW-0645">Protease</keyword>
<organism evidence="10 11">
    <name type="scientific">Polyangium fumosum</name>
    <dbReference type="NCBI Taxonomy" id="889272"/>
    <lineage>
        <taxon>Bacteria</taxon>
        <taxon>Pseudomonadati</taxon>
        <taxon>Myxococcota</taxon>
        <taxon>Polyangia</taxon>
        <taxon>Polyangiales</taxon>
        <taxon>Polyangiaceae</taxon>
        <taxon>Polyangium</taxon>
    </lineage>
</organism>
<protein>
    <recommendedName>
        <fullName evidence="9">Peptidase S53 domain-containing protein</fullName>
    </recommendedName>
</protein>
<evidence type="ECO:0000313" key="10">
    <source>
        <dbReference type="EMBL" id="TKD01523.1"/>
    </source>
</evidence>
<dbReference type="GO" id="GO:0006508">
    <property type="term" value="P:proteolysis"/>
    <property type="evidence" value="ECO:0007669"/>
    <property type="project" value="UniProtKB-KW"/>
</dbReference>
<proteinExistence type="predicted"/>
<feature type="compositionally biased region" description="Basic residues" evidence="8">
    <location>
        <begin position="133"/>
        <end position="149"/>
    </location>
</feature>
<evidence type="ECO:0000259" key="9">
    <source>
        <dbReference type="PROSITE" id="PS51695"/>
    </source>
</evidence>
<dbReference type="AlphaFoldDB" id="A0A4U1J3A6"/>
<dbReference type="PROSITE" id="PS51695">
    <property type="entry name" value="SEDOLISIN"/>
    <property type="match status" value="1"/>
</dbReference>
<evidence type="ECO:0000256" key="3">
    <source>
        <dbReference type="ARBA" id="ARBA00022723"/>
    </source>
</evidence>
<feature type="compositionally biased region" description="Basic and acidic residues" evidence="8">
    <location>
        <begin position="191"/>
        <end position="201"/>
    </location>
</feature>
<evidence type="ECO:0000313" key="11">
    <source>
        <dbReference type="Proteomes" id="UP000309215"/>
    </source>
</evidence>
<evidence type="ECO:0000256" key="4">
    <source>
        <dbReference type="ARBA" id="ARBA00022801"/>
    </source>
</evidence>
<accession>A0A4U1J3A6</accession>
<dbReference type="PANTHER" id="PTHR14218">
    <property type="entry name" value="PROTEASE S8 TRIPEPTIDYL PEPTIDASE I CLN2"/>
    <property type="match status" value="1"/>
</dbReference>
<keyword evidence="6" id="KW-0106">Calcium</keyword>
<dbReference type="CDD" id="cd04056">
    <property type="entry name" value="Peptidases_S53"/>
    <property type="match status" value="1"/>
</dbReference>
<keyword evidence="7" id="KW-0865">Zymogen</keyword>
<feature type="compositionally biased region" description="Low complexity" evidence="8">
    <location>
        <begin position="94"/>
        <end position="118"/>
    </location>
</feature>
<feature type="region of interest" description="Disordered" evidence="8">
    <location>
        <begin position="44"/>
        <end position="207"/>
    </location>
</feature>
<keyword evidence="3" id="KW-0479">Metal-binding</keyword>
<dbReference type="EMBL" id="SSMQ01000039">
    <property type="protein sequence ID" value="TKD01523.1"/>
    <property type="molecule type" value="Genomic_DNA"/>
</dbReference>
<dbReference type="Gene3D" id="3.40.50.200">
    <property type="entry name" value="Peptidase S8/S53 domain"/>
    <property type="match status" value="1"/>
</dbReference>
<feature type="compositionally biased region" description="Basic and acidic residues" evidence="8">
    <location>
        <begin position="121"/>
        <end position="132"/>
    </location>
</feature>
<dbReference type="InterPro" id="IPR050819">
    <property type="entry name" value="Tripeptidyl-peptidase_I"/>
</dbReference>
<keyword evidence="4" id="KW-0378">Hydrolase</keyword>
<dbReference type="SUPFAM" id="SSF52743">
    <property type="entry name" value="Subtilisin-like"/>
    <property type="match status" value="1"/>
</dbReference>
<gene>
    <name evidence="10" type="ORF">E8A74_30985</name>
</gene>
<sequence length="808" mass="88267">MARLRRLHPRRGGLVPPARALLLRQQPRGALVVVGGADARQRLGQARGRRSAGLHHGERRVLPDAPRGHGRHGDPARRGHHGPPGRRVQRLLRGRAAAARGAAEAGDGAPRALPAGAAHRAHGDRGQTDGRARRLLRSRERRRRLHASHARGPEQDRACARARRRGDGAPPRRRVAARRGPTPLAHGLRLARGDPRRDALRRPRRRQEGFCQARAGGVCLSAYASDELTLVFVLHEHDRESIRRAAEAASHPDDTKRAPHLEREELRKFVTLPSDERRAVLAWLEEHGMPHMDVRSVSGQTIFVKTTKEAVGRTFGAECRRWLDDKEKDERALTPMEWPIPRQIAQYVQSVKVRQSGNRARSTMVADAGAEHPMQFPTLEGARESRPEPGFGLTPADVRAIYRFPKATELDGSGETIALLMLGGALDESDLHAFWDAHGIPHPPEIKTYHVGSRPSKVTSANKLYTLEVAMTVEWVGAMAPGARILVYFVDPMVIADPWVTFLLKVIGDRENTPTIVSTSWITPERSYYRVHGRRVVSGLLDQAAAIGVTVISAAGDWGAFDGVPRTIKDGRYVGDAPWPHGVFPAVEERVLSVGGTMITGRAPLTEIAWSGPPPPGLGRVLHFVRLASSGGFSREVPIPKWQKDTLKGWYARGEGDPAVVPYGRGFPDVALMASGSAVQRAPNQPLTMQGYQAVACGQWVDYAGGTSVAAPIWAAIVALMNQARRAAGLGRVGFINPMLYALRKETPAPFREISEGSTDVAMNVLNAHGKAVIHRLSGYSAGPGWDPATGLGVPDVTRLIELVTRRR</sequence>
<dbReference type="GO" id="GO:0008240">
    <property type="term" value="F:tripeptidyl-peptidase activity"/>
    <property type="evidence" value="ECO:0007669"/>
    <property type="project" value="TreeGrafter"/>
</dbReference>
<feature type="domain" description="Peptidase S53" evidence="9">
    <location>
        <begin position="392"/>
        <end position="807"/>
    </location>
</feature>
<feature type="compositionally biased region" description="Basic residues" evidence="8">
    <location>
        <begin position="78"/>
        <end position="93"/>
    </location>
</feature>
<dbReference type="Pfam" id="PF09286">
    <property type="entry name" value="Pro-kuma_activ"/>
    <property type="match status" value="1"/>
</dbReference>
<dbReference type="OrthoDB" id="5478896at2"/>
<evidence type="ECO:0000256" key="1">
    <source>
        <dbReference type="ARBA" id="ARBA00001913"/>
    </source>
</evidence>
<name>A0A4U1J3A6_9BACT</name>
<comment type="caution">
    <text evidence="10">The sequence shown here is derived from an EMBL/GenBank/DDBJ whole genome shotgun (WGS) entry which is preliminary data.</text>
</comment>
<comment type="cofactor">
    <cofactor evidence="1">
        <name>Ca(2+)</name>
        <dbReference type="ChEBI" id="CHEBI:29108"/>
    </cofactor>
</comment>
<dbReference type="GO" id="GO:0004252">
    <property type="term" value="F:serine-type endopeptidase activity"/>
    <property type="evidence" value="ECO:0007669"/>
    <property type="project" value="InterPro"/>
</dbReference>
<evidence type="ECO:0000256" key="6">
    <source>
        <dbReference type="ARBA" id="ARBA00022837"/>
    </source>
</evidence>
<evidence type="ECO:0000256" key="7">
    <source>
        <dbReference type="ARBA" id="ARBA00023145"/>
    </source>
</evidence>
<dbReference type="GO" id="GO:0046872">
    <property type="term" value="F:metal ion binding"/>
    <property type="evidence" value="ECO:0007669"/>
    <property type="project" value="UniProtKB-KW"/>
</dbReference>
<dbReference type="Proteomes" id="UP000309215">
    <property type="component" value="Unassembled WGS sequence"/>
</dbReference>
<dbReference type="PROSITE" id="PS00138">
    <property type="entry name" value="SUBTILASE_SER"/>
    <property type="match status" value="1"/>
</dbReference>
<dbReference type="InterPro" id="IPR023828">
    <property type="entry name" value="Peptidase_S8_Ser-AS"/>
</dbReference>
<dbReference type="InterPro" id="IPR030400">
    <property type="entry name" value="Sedolisin_dom"/>
</dbReference>
<evidence type="ECO:0000256" key="8">
    <source>
        <dbReference type="SAM" id="MobiDB-lite"/>
    </source>
</evidence>
<reference evidence="10 11" key="1">
    <citation type="submission" date="2019-04" db="EMBL/GenBank/DDBJ databases">
        <authorList>
            <person name="Li Y."/>
            <person name="Wang J."/>
        </authorList>
    </citation>
    <scope>NUCLEOTIDE SEQUENCE [LARGE SCALE GENOMIC DNA]</scope>
    <source>
        <strain evidence="10 11">DSM 14668</strain>
    </source>
</reference>